<evidence type="ECO:0008006" key="4">
    <source>
        <dbReference type="Google" id="ProtNLM"/>
    </source>
</evidence>
<keyword evidence="1" id="KW-1133">Transmembrane helix</keyword>
<comment type="caution">
    <text evidence="2">The sequence shown here is derived from an EMBL/GenBank/DDBJ whole genome shotgun (WGS) entry which is preliminary data.</text>
</comment>
<dbReference type="InterPro" id="IPR025498">
    <property type="entry name" value="DUF4389"/>
</dbReference>
<dbReference type="Pfam" id="PF14333">
    <property type="entry name" value="DUF4389"/>
    <property type="match status" value="1"/>
</dbReference>
<evidence type="ECO:0000313" key="2">
    <source>
        <dbReference type="EMBL" id="MBB4665261.1"/>
    </source>
</evidence>
<name>A0A840ILX8_9ACTN</name>
<keyword evidence="1" id="KW-0472">Membrane</keyword>
<protein>
    <recommendedName>
        <fullName evidence="4">DUF4389 domain-containing protein</fullName>
    </recommendedName>
</protein>
<dbReference type="RefSeq" id="WP_183346037.1">
    <property type="nucleotide sequence ID" value="NZ_JACHNU010000014.1"/>
</dbReference>
<gene>
    <name evidence="2" type="ORF">BDZ31_004888</name>
</gene>
<feature type="transmembrane region" description="Helical" evidence="1">
    <location>
        <begin position="25"/>
        <end position="43"/>
    </location>
</feature>
<evidence type="ECO:0000313" key="3">
    <source>
        <dbReference type="Proteomes" id="UP000585272"/>
    </source>
</evidence>
<dbReference type="AlphaFoldDB" id="A0A840ILX8"/>
<feature type="transmembrane region" description="Helical" evidence="1">
    <location>
        <begin position="145"/>
        <end position="168"/>
    </location>
</feature>
<dbReference type="EMBL" id="JACHNU010000014">
    <property type="protein sequence ID" value="MBB4665261.1"/>
    <property type="molecule type" value="Genomic_DNA"/>
</dbReference>
<evidence type="ECO:0000256" key="1">
    <source>
        <dbReference type="SAM" id="Phobius"/>
    </source>
</evidence>
<organism evidence="2 3">
    <name type="scientific">Conexibacter arvalis</name>
    <dbReference type="NCBI Taxonomy" id="912552"/>
    <lineage>
        <taxon>Bacteria</taxon>
        <taxon>Bacillati</taxon>
        <taxon>Actinomycetota</taxon>
        <taxon>Thermoleophilia</taxon>
        <taxon>Solirubrobacterales</taxon>
        <taxon>Conexibacteraceae</taxon>
        <taxon>Conexibacter</taxon>
    </lineage>
</organism>
<reference evidence="2 3" key="1">
    <citation type="submission" date="2020-08" db="EMBL/GenBank/DDBJ databases">
        <title>Genomic Encyclopedia of Archaeal and Bacterial Type Strains, Phase II (KMG-II): from individual species to whole genera.</title>
        <authorList>
            <person name="Goeker M."/>
        </authorList>
    </citation>
    <scope>NUCLEOTIDE SEQUENCE [LARGE SCALE GENOMIC DNA]</scope>
    <source>
        <strain evidence="2 3">DSM 23288</strain>
    </source>
</reference>
<keyword evidence="1" id="KW-0812">Transmembrane</keyword>
<sequence length="209" mass="23870">MAISSYPVQFAVDYPERKLNRLTTFFRPLVAIPIAIVLGAVNGGTVQLGAEQRGATFVAAGGLLFFGPLLMIVFRQKYPRWWIDWNRELLRFTNRVGIFLALLDDRYPSTDERQAVALDLPEPDARADLNRWLPLVKWLLALPHYIVLAFLWLAAIVAVLIAWFAILFTGRYPRPLFDFVVGVARWHNRVVAYAWLLLTDAYPPFRLGA</sequence>
<accession>A0A840ILX8</accession>
<proteinExistence type="predicted"/>
<dbReference type="Proteomes" id="UP000585272">
    <property type="component" value="Unassembled WGS sequence"/>
</dbReference>
<keyword evidence="3" id="KW-1185">Reference proteome</keyword>
<feature type="transmembrane region" description="Helical" evidence="1">
    <location>
        <begin position="55"/>
        <end position="74"/>
    </location>
</feature>